<reference evidence="3 4" key="1">
    <citation type="submission" date="2024-01" db="EMBL/GenBank/DDBJ databases">
        <title>Genome assemblies of Stephania.</title>
        <authorList>
            <person name="Yang L."/>
        </authorList>
    </citation>
    <scope>NUCLEOTIDE SEQUENCE [LARGE SCALE GENOMIC DNA]</scope>
    <source>
        <strain evidence="3">YNDBR</strain>
        <tissue evidence="3">Leaf</tissue>
    </source>
</reference>
<dbReference type="Pfam" id="PF12215">
    <property type="entry name" value="Glyco_hydr_116N"/>
    <property type="match status" value="1"/>
</dbReference>
<evidence type="ECO:0000313" key="3">
    <source>
        <dbReference type="EMBL" id="KAK9114220.1"/>
    </source>
</evidence>
<feature type="domain" description="Glycosyl-hydrolase family 116 N-terminal" evidence="2">
    <location>
        <begin position="339"/>
        <end position="416"/>
    </location>
</feature>
<dbReference type="InterPro" id="IPR052566">
    <property type="entry name" value="Non-lysos_glucosylceramidase"/>
</dbReference>
<protein>
    <recommendedName>
        <fullName evidence="2">Glycosyl-hydrolase family 116 N-terminal domain-containing protein</fullName>
    </recommendedName>
</protein>
<accession>A0AAP0NQM8</accession>
<feature type="signal peptide" evidence="1">
    <location>
        <begin position="1"/>
        <end position="16"/>
    </location>
</feature>
<dbReference type="Gene3D" id="3.20.20.60">
    <property type="entry name" value="Phosphoenolpyruvate-binding domains"/>
    <property type="match status" value="1"/>
</dbReference>
<keyword evidence="1" id="KW-0732">Signal</keyword>
<organism evidence="3 4">
    <name type="scientific">Stephania yunnanensis</name>
    <dbReference type="NCBI Taxonomy" id="152371"/>
    <lineage>
        <taxon>Eukaryota</taxon>
        <taxon>Viridiplantae</taxon>
        <taxon>Streptophyta</taxon>
        <taxon>Embryophyta</taxon>
        <taxon>Tracheophyta</taxon>
        <taxon>Spermatophyta</taxon>
        <taxon>Magnoliopsida</taxon>
        <taxon>Ranunculales</taxon>
        <taxon>Menispermaceae</taxon>
        <taxon>Menispermoideae</taxon>
        <taxon>Cissampelideae</taxon>
        <taxon>Stephania</taxon>
    </lineage>
</organism>
<dbReference type="PANTHER" id="PTHR12654">
    <property type="entry name" value="BILE ACID BETA-GLUCOSIDASE-RELATED"/>
    <property type="match status" value="1"/>
</dbReference>
<dbReference type="InterPro" id="IPR040442">
    <property type="entry name" value="Pyrv_kinase-like_dom_sf"/>
</dbReference>
<name>A0AAP0NQM8_9MAGN</name>
<evidence type="ECO:0000313" key="4">
    <source>
        <dbReference type="Proteomes" id="UP001420932"/>
    </source>
</evidence>
<comment type="caution">
    <text evidence="3">The sequence shown here is derived from an EMBL/GenBank/DDBJ whole genome shotgun (WGS) entry which is preliminary data.</text>
</comment>
<sequence>MGSLLLTMSMLTPGLGGRLGGYSGGGELGGGYGGFGGGGLGAYRDKGVKIIKEKIALMSWFFTPLIIRRMEQILYTSVVHIPNYVVLCEAMLLSLDCLHDRSLFCFNFPGYKELEHQVSLIRDVSKKVFSKMGTSIGYEIGTMIEIPRAALVAGREPSTSRPGKEKIKIIAETVEDVTIPGDEERRSGALEEAIPERKLKILPCYSLSILFTKPCPTRTPLLSDSSSSSHLCSVVVLTPLLSSSRLCSVVFLTPLLPGRPNASAPSSSSPSRLCSLVVLALLCSLVALPCSGRRRVVLAPIVLFFDPALSLLSALTSCSHSVPSSTSLSLSHCALIHSAPRCVSLIFISRDGGNKKYASVLALGQLEGLGKPDDHGISSWGWNLSGQHSTYHALFPRAWTIYDGDGVGPMVVFSNYSNGSETKSNNSVFDPLLIRDGSETELVHSVSDPFLISNGSEMELLLSVSDPSLISNGSEMELLLSIFDPNGITFPLLIESASTILEMEFIPALASLPLPLSQEGASTRGPEVKGDGMDDTGATPMTIGGGGAVLGTTTLGRQSDGIAQSYGITETHQKAIQDLTTTHDRRLADIA</sequence>
<dbReference type="InterPro" id="IPR024462">
    <property type="entry name" value="GH116_N"/>
</dbReference>
<evidence type="ECO:0000259" key="2">
    <source>
        <dbReference type="Pfam" id="PF12215"/>
    </source>
</evidence>
<keyword evidence="4" id="KW-1185">Reference proteome</keyword>
<dbReference type="Proteomes" id="UP001420932">
    <property type="component" value="Unassembled WGS sequence"/>
</dbReference>
<proteinExistence type="predicted"/>
<gene>
    <name evidence="3" type="ORF">Syun_021017</name>
</gene>
<evidence type="ECO:0000256" key="1">
    <source>
        <dbReference type="SAM" id="SignalP"/>
    </source>
</evidence>
<dbReference type="GO" id="GO:0008422">
    <property type="term" value="F:beta-glucosidase activity"/>
    <property type="evidence" value="ECO:0007669"/>
    <property type="project" value="TreeGrafter"/>
</dbReference>
<dbReference type="EMBL" id="JBBNAF010000009">
    <property type="protein sequence ID" value="KAK9114220.1"/>
    <property type="molecule type" value="Genomic_DNA"/>
</dbReference>
<dbReference type="AlphaFoldDB" id="A0AAP0NQM8"/>
<dbReference type="PANTHER" id="PTHR12654:SF0">
    <property type="entry name" value="NON-LYSOSOMAL GLUCOSYLCERAMIDASE"/>
    <property type="match status" value="1"/>
</dbReference>
<feature type="chain" id="PRO_5042918574" description="Glycosyl-hydrolase family 116 N-terminal domain-containing protein" evidence="1">
    <location>
        <begin position="17"/>
        <end position="591"/>
    </location>
</feature>